<dbReference type="Proteomes" id="UP000030669">
    <property type="component" value="Unassembled WGS sequence"/>
</dbReference>
<evidence type="ECO:0000256" key="1">
    <source>
        <dbReference type="ARBA" id="ARBA00023172"/>
    </source>
</evidence>
<gene>
    <name evidence="2" type="ORF">GLOTRDRAFT_50099</name>
</gene>
<dbReference type="eggNOG" id="ENOG502SKM4">
    <property type="taxonomic scope" value="Eukaryota"/>
</dbReference>
<dbReference type="InterPro" id="IPR013762">
    <property type="entry name" value="Integrase-like_cat_sf"/>
</dbReference>
<feature type="non-terminal residue" evidence="2">
    <location>
        <position position="1"/>
    </location>
</feature>
<dbReference type="GO" id="GO:0003677">
    <property type="term" value="F:DNA binding"/>
    <property type="evidence" value="ECO:0007669"/>
    <property type="project" value="InterPro"/>
</dbReference>
<keyword evidence="1" id="KW-0233">DNA recombination</keyword>
<evidence type="ECO:0000313" key="3">
    <source>
        <dbReference type="Proteomes" id="UP000030669"/>
    </source>
</evidence>
<proteinExistence type="predicted"/>
<dbReference type="Gene3D" id="1.10.443.10">
    <property type="entry name" value="Intergrase catalytic core"/>
    <property type="match status" value="1"/>
</dbReference>
<name>S7PSZ7_GLOTA</name>
<dbReference type="AlphaFoldDB" id="S7PSZ7"/>
<sequence length="337" mass="39736">CDDWYLDGTFKPSNVTRRTFNYAMKIRASMTYGFGRFGRRGTLVWDQSRSRNGRWRGNPSISYQVSSYMASLKRRKVQNGETPTSARAITPEIMAQLYEVNNLSAQAEILEIDRRSGKKKSHDQWGGGRLRRCLHCMYTFAFSCLLRFDEVLNIKAHDVIPDPKHKRLILRLSQRKNAQFGDLEPFYLYIYPEEDAHLCPYRAYAEWVHVSGITKGYLFRNFRSHDRICRTNTKMPSRSFLGYFRHNLLDVKRDPVPYGTHSFRRGGTQWLHCDKRWGIRKICEWGGWATTLPPTIVLRYLISYVDDPRERREDFMDFRRKPTVVCPNCGRSCHCSW</sequence>
<evidence type="ECO:0008006" key="4">
    <source>
        <dbReference type="Google" id="ProtNLM"/>
    </source>
</evidence>
<dbReference type="GO" id="GO:0015074">
    <property type="term" value="P:DNA integration"/>
    <property type="evidence" value="ECO:0007669"/>
    <property type="project" value="InterPro"/>
</dbReference>
<dbReference type="KEGG" id="gtr:GLOTRDRAFT_50099"/>
<dbReference type="HOGENOM" id="CLU_063718_1_0_1"/>
<dbReference type="OMA" id="QWFACEL"/>
<dbReference type="EMBL" id="KB469313">
    <property type="protein sequence ID" value="EPQ50941.1"/>
    <property type="molecule type" value="Genomic_DNA"/>
</dbReference>
<dbReference type="RefSeq" id="XP_007870642.1">
    <property type="nucleotide sequence ID" value="XM_007872451.1"/>
</dbReference>
<dbReference type="OrthoDB" id="3163890at2759"/>
<dbReference type="GeneID" id="19306707"/>
<evidence type="ECO:0000313" key="2">
    <source>
        <dbReference type="EMBL" id="EPQ50941.1"/>
    </source>
</evidence>
<dbReference type="STRING" id="670483.S7PSZ7"/>
<reference evidence="2 3" key="1">
    <citation type="journal article" date="2012" name="Science">
        <title>The Paleozoic origin of enzymatic lignin decomposition reconstructed from 31 fungal genomes.</title>
        <authorList>
            <person name="Floudas D."/>
            <person name="Binder M."/>
            <person name="Riley R."/>
            <person name="Barry K."/>
            <person name="Blanchette R.A."/>
            <person name="Henrissat B."/>
            <person name="Martinez A.T."/>
            <person name="Otillar R."/>
            <person name="Spatafora J.W."/>
            <person name="Yadav J.S."/>
            <person name="Aerts A."/>
            <person name="Benoit I."/>
            <person name="Boyd A."/>
            <person name="Carlson A."/>
            <person name="Copeland A."/>
            <person name="Coutinho P.M."/>
            <person name="de Vries R.P."/>
            <person name="Ferreira P."/>
            <person name="Findley K."/>
            <person name="Foster B."/>
            <person name="Gaskell J."/>
            <person name="Glotzer D."/>
            <person name="Gorecki P."/>
            <person name="Heitman J."/>
            <person name="Hesse C."/>
            <person name="Hori C."/>
            <person name="Igarashi K."/>
            <person name="Jurgens J.A."/>
            <person name="Kallen N."/>
            <person name="Kersten P."/>
            <person name="Kohler A."/>
            <person name="Kuees U."/>
            <person name="Kumar T.K.A."/>
            <person name="Kuo A."/>
            <person name="LaButti K."/>
            <person name="Larrondo L.F."/>
            <person name="Lindquist E."/>
            <person name="Ling A."/>
            <person name="Lombard V."/>
            <person name="Lucas S."/>
            <person name="Lundell T."/>
            <person name="Martin R."/>
            <person name="McLaughlin D.J."/>
            <person name="Morgenstern I."/>
            <person name="Morin E."/>
            <person name="Murat C."/>
            <person name="Nagy L.G."/>
            <person name="Nolan M."/>
            <person name="Ohm R.A."/>
            <person name="Patyshakuliyeva A."/>
            <person name="Rokas A."/>
            <person name="Ruiz-Duenas F.J."/>
            <person name="Sabat G."/>
            <person name="Salamov A."/>
            <person name="Samejima M."/>
            <person name="Schmutz J."/>
            <person name="Slot J.C."/>
            <person name="St John F."/>
            <person name="Stenlid J."/>
            <person name="Sun H."/>
            <person name="Sun S."/>
            <person name="Syed K."/>
            <person name="Tsang A."/>
            <person name="Wiebenga A."/>
            <person name="Young D."/>
            <person name="Pisabarro A."/>
            <person name="Eastwood D.C."/>
            <person name="Martin F."/>
            <person name="Cullen D."/>
            <person name="Grigoriev I.V."/>
            <person name="Hibbett D.S."/>
        </authorList>
    </citation>
    <scope>NUCLEOTIDE SEQUENCE [LARGE SCALE GENOMIC DNA]</scope>
    <source>
        <strain evidence="2 3">ATCC 11539</strain>
    </source>
</reference>
<accession>S7PSZ7</accession>
<dbReference type="InterPro" id="IPR011010">
    <property type="entry name" value="DNA_brk_join_enz"/>
</dbReference>
<protein>
    <recommendedName>
        <fullName evidence="4">DNA breaking-rejoining enzyme</fullName>
    </recommendedName>
</protein>
<organism evidence="2 3">
    <name type="scientific">Gloeophyllum trabeum (strain ATCC 11539 / FP-39264 / Madison 617)</name>
    <name type="common">Brown rot fungus</name>
    <dbReference type="NCBI Taxonomy" id="670483"/>
    <lineage>
        <taxon>Eukaryota</taxon>
        <taxon>Fungi</taxon>
        <taxon>Dikarya</taxon>
        <taxon>Basidiomycota</taxon>
        <taxon>Agaricomycotina</taxon>
        <taxon>Agaricomycetes</taxon>
        <taxon>Gloeophyllales</taxon>
        <taxon>Gloeophyllaceae</taxon>
        <taxon>Gloeophyllum</taxon>
    </lineage>
</organism>
<dbReference type="GO" id="GO:0006310">
    <property type="term" value="P:DNA recombination"/>
    <property type="evidence" value="ECO:0007669"/>
    <property type="project" value="UniProtKB-KW"/>
</dbReference>
<keyword evidence="3" id="KW-1185">Reference proteome</keyword>
<dbReference type="SUPFAM" id="SSF56349">
    <property type="entry name" value="DNA breaking-rejoining enzymes"/>
    <property type="match status" value="1"/>
</dbReference>